<accession>A0A9W4XAJ7</accession>
<dbReference type="Proteomes" id="UP001154255">
    <property type="component" value="Unassembled WGS sequence"/>
</dbReference>
<evidence type="ECO:0000313" key="2">
    <source>
        <dbReference type="EMBL" id="CAI3956422.1"/>
    </source>
</evidence>
<sequence>MPNNKKNSQVVAVASPDVGFPELNVIDQEELYSILGKYIHKAIPIKGTTLTVINGLENRISTPKPPYVSFQMVHEEQLSFSETRYTNTHKIIRNITQLTIQFDFYGANKIKASKMAKSFVMRFNDSWTSEQFAQFSNILFPLYSDEMHNNQYIDAEDQYTDCYSATAYFEYHPEVGMCQDSAKELQMQTKPAS</sequence>
<dbReference type="Pfam" id="PF23961">
    <property type="entry name" value="Phage_tail_terminator_9"/>
    <property type="match status" value="1"/>
</dbReference>
<evidence type="ECO:0000313" key="3">
    <source>
        <dbReference type="EMBL" id="CAI3958320.1"/>
    </source>
</evidence>
<evidence type="ECO:0000313" key="4">
    <source>
        <dbReference type="Proteomes" id="UP001154255"/>
    </source>
</evidence>
<name>A0A9W4XAJ7_9PROT</name>
<comment type="caution">
    <text evidence="2">The sequence shown here is derived from an EMBL/GenBank/DDBJ whole genome shotgun (WGS) entry which is preliminary data.</text>
</comment>
<dbReference type="Proteomes" id="UP001154259">
    <property type="component" value="Unassembled WGS sequence"/>
</dbReference>
<organism evidence="2 4">
    <name type="scientific">Commensalibacter communis</name>
    <dbReference type="NCBI Taxonomy" id="2972786"/>
    <lineage>
        <taxon>Bacteria</taxon>
        <taxon>Pseudomonadati</taxon>
        <taxon>Pseudomonadota</taxon>
        <taxon>Alphaproteobacteria</taxon>
        <taxon>Acetobacterales</taxon>
        <taxon>Acetobacteraceae</taxon>
    </lineage>
</organism>
<protein>
    <recommendedName>
        <fullName evidence="1">Phage neck terminator protein gp12-like domain-containing protein</fullName>
    </recommendedName>
</protein>
<reference evidence="2" key="1">
    <citation type="submission" date="2022-10" db="EMBL/GenBank/DDBJ databases">
        <authorList>
            <person name="Botero Cardona J."/>
        </authorList>
    </citation>
    <scope>NUCLEOTIDE SEQUENCE</scope>
    <source>
        <strain evidence="2">LMG 31819</strain>
        <strain evidence="3">R-53529</strain>
    </source>
</reference>
<evidence type="ECO:0000259" key="1">
    <source>
        <dbReference type="Pfam" id="PF23961"/>
    </source>
</evidence>
<dbReference type="NCBIfam" id="NF047498">
    <property type="entry name" value="LIC_12616_fam"/>
    <property type="match status" value="1"/>
</dbReference>
<proteinExistence type="predicted"/>
<dbReference type="InterPro" id="IPR057087">
    <property type="entry name" value="Gp12-like"/>
</dbReference>
<keyword evidence="5" id="KW-1185">Reference proteome</keyword>
<feature type="domain" description="Phage neck terminator protein gp12-like" evidence="1">
    <location>
        <begin position="30"/>
        <end position="174"/>
    </location>
</feature>
<gene>
    <name evidence="3" type="ORF">R53529_LOCUS2137</name>
    <name evidence="2" type="ORF">R53530_LOCUS2149</name>
</gene>
<evidence type="ECO:0000313" key="5">
    <source>
        <dbReference type="Proteomes" id="UP001154259"/>
    </source>
</evidence>
<dbReference type="RefSeq" id="WP_271790555.1">
    <property type="nucleotide sequence ID" value="NZ_CAMXCM010000009.1"/>
</dbReference>
<dbReference type="AlphaFoldDB" id="A0A9W4XAJ7"/>
<dbReference type="EMBL" id="CAMXCM010000009">
    <property type="protein sequence ID" value="CAI3956422.1"/>
    <property type="molecule type" value="Genomic_DNA"/>
</dbReference>
<dbReference type="EMBL" id="CAMXCS010000009">
    <property type="protein sequence ID" value="CAI3958320.1"/>
    <property type="molecule type" value="Genomic_DNA"/>
</dbReference>